<organism evidence="3 4">
    <name type="scientific">Tulasnella calospora MUT 4182</name>
    <dbReference type="NCBI Taxonomy" id="1051891"/>
    <lineage>
        <taxon>Eukaryota</taxon>
        <taxon>Fungi</taxon>
        <taxon>Dikarya</taxon>
        <taxon>Basidiomycota</taxon>
        <taxon>Agaricomycotina</taxon>
        <taxon>Agaricomycetes</taxon>
        <taxon>Cantharellales</taxon>
        <taxon>Tulasnellaceae</taxon>
        <taxon>Tulasnella</taxon>
    </lineage>
</organism>
<proteinExistence type="predicted"/>
<evidence type="ECO:0000256" key="2">
    <source>
        <dbReference type="ARBA" id="ARBA00022840"/>
    </source>
</evidence>
<keyword evidence="2" id="KW-0067">ATP-binding</keyword>
<dbReference type="OrthoDB" id="2753769at2759"/>
<dbReference type="AlphaFoldDB" id="A0A0C3KVH7"/>
<dbReference type="HOGENOM" id="CLU_091457_0_0_1"/>
<dbReference type="STRING" id="1051891.A0A0C3KVH7"/>
<dbReference type="GO" id="GO:0140662">
    <property type="term" value="F:ATP-dependent protein folding chaperone"/>
    <property type="evidence" value="ECO:0007669"/>
    <property type="project" value="InterPro"/>
</dbReference>
<dbReference type="GO" id="GO:0005524">
    <property type="term" value="F:ATP binding"/>
    <property type="evidence" value="ECO:0007669"/>
    <property type="project" value="UniProtKB-KW"/>
</dbReference>
<dbReference type="EMBL" id="KN823041">
    <property type="protein sequence ID" value="KIO25463.1"/>
    <property type="molecule type" value="Genomic_DNA"/>
</dbReference>
<keyword evidence="1" id="KW-0547">Nucleotide-binding</keyword>
<dbReference type="InterPro" id="IPR043129">
    <property type="entry name" value="ATPase_NBD"/>
</dbReference>
<protein>
    <submittedName>
        <fullName evidence="3">Uncharacterized protein</fullName>
    </submittedName>
</protein>
<name>A0A0C3KVH7_9AGAM</name>
<dbReference type="Gene3D" id="3.30.420.40">
    <property type="match status" value="1"/>
</dbReference>
<dbReference type="Gene3D" id="3.90.640.10">
    <property type="entry name" value="Actin, Chain A, domain 4"/>
    <property type="match status" value="1"/>
</dbReference>
<keyword evidence="4" id="KW-1185">Reference proteome</keyword>
<gene>
    <name evidence="3" type="ORF">M407DRAFT_25168</name>
</gene>
<accession>A0A0C3KVH7</accession>
<evidence type="ECO:0000256" key="1">
    <source>
        <dbReference type="ARBA" id="ARBA00022741"/>
    </source>
</evidence>
<evidence type="ECO:0000313" key="4">
    <source>
        <dbReference type="Proteomes" id="UP000054248"/>
    </source>
</evidence>
<sequence>MNAAVPVTLGYGPILVEKLSKSPSCPSRTISPAARTSVEIDSLYEGLDFYTSITLAPFKELCQDLFRSTLDPAEKVLRRSKIDKSAFNGIVLVGGPLAFLIKVSCEIDANGILKLGTVEKGTAKSESIVRSVRGTAFSNDRHGLLPVRPPSTPTGHRSATFDDASNYASEFCCLNDHHKS</sequence>
<dbReference type="SUPFAM" id="SSF53067">
    <property type="entry name" value="Actin-like ATPase domain"/>
    <property type="match status" value="1"/>
</dbReference>
<evidence type="ECO:0000313" key="3">
    <source>
        <dbReference type="EMBL" id="KIO25463.1"/>
    </source>
</evidence>
<dbReference type="PANTHER" id="PTHR19375">
    <property type="entry name" value="HEAT SHOCK PROTEIN 70KDA"/>
    <property type="match status" value="1"/>
</dbReference>
<reference evidence="3 4" key="1">
    <citation type="submission" date="2014-04" db="EMBL/GenBank/DDBJ databases">
        <authorList>
            <consortium name="DOE Joint Genome Institute"/>
            <person name="Kuo A."/>
            <person name="Girlanda M."/>
            <person name="Perotto S."/>
            <person name="Kohler A."/>
            <person name="Nagy L.G."/>
            <person name="Floudas D."/>
            <person name="Copeland A."/>
            <person name="Barry K.W."/>
            <person name="Cichocki N."/>
            <person name="Veneault-Fourrey C."/>
            <person name="LaButti K."/>
            <person name="Lindquist E.A."/>
            <person name="Lipzen A."/>
            <person name="Lundell T."/>
            <person name="Morin E."/>
            <person name="Murat C."/>
            <person name="Sun H."/>
            <person name="Tunlid A."/>
            <person name="Henrissat B."/>
            <person name="Grigoriev I.V."/>
            <person name="Hibbett D.S."/>
            <person name="Martin F."/>
            <person name="Nordberg H.P."/>
            <person name="Cantor M.N."/>
            <person name="Hua S.X."/>
        </authorList>
    </citation>
    <scope>NUCLEOTIDE SEQUENCE [LARGE SCALE GENOMIC DNA]</scope>
    <source>
        <strain evidence="3 4">MUT 4182</strain>
    </source>
</reference>
<reference evidence="4" key="2">
    <citation type="submission" date="2015-01" db="EMBL/GenBank/DDBJ databases">
        <title>Evolutionary Origins and Diversification of the Mycorrhizal Mutualists.</title>
        <authorList>
            <consortium name="DOE Joint Genome Institute"/>
            <consortium name="Mycorrhizal Genomics Consortium"/>
            <person name="Kohler A."/>
            <person name="Kuo A."/>
            <person name="Nagy L.G."/>
            <person name="Floudas D."/>
            <person name="Copeland A."/>
            <person name="Barry K.W."/>
            <person name="Cichocki N."/>
            <person name="Veneault-Fourrey C."/>
            <person name="LaButti K."/>
            <person name="Lindquist E.A."/>
            <person name="Lipzen A."/>
            <person name="Lundell T."/>
            <person name="Morin E."/>
            <person name="Murat C."/>
            <person name="Riley R."/>
            <person name="Ohm R."/>
            <person name="Sun H."/>
            <person name="Tunlid A."/>
            <person name="Henrissat B."/>
            <person name="Grigoriev I.V."/>
            <person name="Hibbett D.S."/>
            <person name="Martin F."/>
        </authorList>
    </citation>
    <scope>NUCLEOTIDE SEQUENCE [LARGE SCALE GENOMIC DNA]</scope>
    <source>
        <strain evidence="4">MUT 4182</strain>
    </source>
</reference>
<dbReference type="Proteomes" id="UP000054248">
    <property type="component" value="Unassembled WGS sequence"/>
</dbReference>
<dbReference type="Pfam" id="PF00012">
    <property type="entry name" value="HSP70"/>
    <property type="match status" value="1"/>
</dbReference>
<dbReference type="InterPro" id="IPR013126">
    <property type="entry name" value="Hsp_70_fam"/>
</dbReference>